<reference evidence="4" key="1">
    <citation type="journal article" date="2019" name="Int. J. Syst. Evol. Microbiol.">
        <title>The Global Catalogue of Microorganisms (GCM) 10K type strain sequencing project: providing services to taxonomists for standard genome sequencing and annotation.</title>
        <authorList>
            <consortium name="The Broad Institute Genomics Platform"/>
            <consortium name="The Broad Institute Genome Sequencing Center for Infectious Disease"/>
            <person name="Wu L."/>
            <person name="Ma J."/>
        </authorList>
    </citation>
    <scope>NUCLEOTIDE SEQUENCE [LARGE SCALE GENOMIC DNA]</scope>
    <source>
        <strain evidence="4">CGMCC 1.8957</strain>
    </source>
</reference>
<evidence type="ECO:0008006" key="5">
    <source>
        <dbReference type="Google" id="ProtNLM"/>
    </source>
</evidence>
<evidence type="ECO:0000256" key="1">
    <source>
        <dbReference type="SAM" id="MobiDB-lite"/>
    </source>
</evidence>
<organism evidence="3 4">
    <name type="scientific">Sphingomonas glacialis</name>
    <dbReference type="NCBI Taxonomy" id="658225"/>
    <lineage>
        <taxon>Bacteria</taxon>
        <taxon>Pseudomonadati</taxon>
        <taxon>Pseudomonadota</taxon>
        <taxon>Alphaproteobacteria</taxon>
        <taxon>Sphingomonadales</taxon>
        <taxon>Sphingomonadaceae</taxon>
        <taxon>Sphingomonas</taxon>
    </lineage>
</organism>
<sequence length="116" mass="13029">MKPQRHPMLRTLWFSTGVVLVILSPLVGAIPGPGGIFVFAAGLALMLQNSHRTKRIFVDTKRRWPALGHYADMGLRRKSAARRRARDKAVMPEGPPPTFRQRLAEILAPPTNDRPR</sequence>
<keyword evidence="2" id="KW-1133">Transmembrane helix</keyword>
<feature type="region of interest" description="Disordered" evidence="1">
    <location>
        <begin position="78"/>
        <end position="97"/>
    </location>
</feature>
<proteinExistence type="predicted"/>
<feature type="transmembrane region" description="Helical" evidence="2">
    <location>
        <begin position="12"/>
        <end position="45"/>
    </location>
</feature>
<keyword evidence="4" id="KW-1185">Reference proteome</keyword>
<comment type="caution">
    <text evidence="3">The sequence shown here is derived from an EMBL/GenBank/DDBJ whole genome shotgun (WGS) entry which is preliminary data.</text>
</comment>
<accession>A0ABQ3LFM3</accession>
<evidence type="ECO:0000313" key="3">
    <source>
        <dbReference type="EMBL" id="GHH14541.1"/>
    </source>
</evidence>
<keyword evidence="2" id="KW-0472">Membrane</keyword>
<protein>
    <recommendedName>
        <fullName evidence="5">DUF454 family protein</fullName>
    </recommendedName>
</protein>
<evidence type="ECO:0000256" key="2">
    <source>
        <dbReference type="SAM" id="Phobius"/>
    </source>
</evidence>
<evidence type="ECO:0000313" key="4">
    <source>
        <dbReference type="Proteomes" id="UP000652430"/>
    </source>
</evidence>
<dbReference type="EMBL" id="BNAQ01000002">
    <property type="protein sequence ID" value="GHH14541.1"/>
    <property type="molecule type" value="Genomic_DNA"/>
</dbReference>
<keyword evidence="2" id="KW-0812">Transmembrane</keyword>
<name>A0ABQ3LFM3_9SPHN</name>
<gene>
    <name evidence="3" type="ORF">GCM10008023_16370</name>
</gene>
<dbReference type="Proteomes" id="UP000652430">
    <property type="component" value="Unassembled WGS sequence"/>
</dbReference>